<dbReference type="OrthoDB" id="5844513at2759"/>
<evidence type="ECO:0000256" key="9">
    <source>
        <dbReference type="ARBA" id="ARBA00022917"/>
    </source>
</evidence>
<dbReference type="InterPro" id="IPR015413">
    <property type="entry name" value="Methionyl/Leucyl_tRNA_Synth"/>
</dbReference>
<evidence type="ECO:0000256" key="13">
    <source>
        <dbReference type="RuleBase" id="RU363039"/>
    </source>
</evidence>
<evidence type="ECO:0000256" key="11">
    <source>
        <dbReference type="ARBA" id="ARBA00030904"/>
    </source>
</evidence>
<evidence type="ECO:0000256" key="4">
    <source>
        <dbReference type="ARBA" id="ARBA00022555"/>
    </source>
</evidence>
<protein>
    <recommendedName>
        <fullName evidence="3">methionine--tRNA ligase</fullName>
        <ecNumber evidence="3">6.1.1.10</ecNumber>
    </recommendedName>
    <alternativeName>
        <fullName evidence="11">Methionyl-tRNA synthetase</fullName>
    </alternativeName>
</protein>
<evidence type="ECO:0000256" key="14">
    <source>
        <dbReference type="SAM" id="MobiDB-lite"/>
    </source>
</evidence>
<dbReference type="FunFam" id="1.10.730.10:FF:000031">
    <property type="entry name" value="Putative Methionyl-tRNA synthetase"/>
    <property type="match status" value="1"/>
</dbReference>
<dbReference type="GO" id="GO:0017101">
    <property type="term" value="C:aminoacyl-tRNA synthetase multienzyme complex"/>
    <property type="evidence" value="ECO:0007669"/>
    <property type="project" value="TreeGrafter"/>
</dbReference>
<dbReference type="PANTHER" id="PTHR45765">
    <property type="entry name" value="METHIONINE--TRNA LIGASE"/>
    <property type="match status" value="1"/>
</dbReference>
<evidence type="ECO:0000313" key="18">
    <source>
        <dbReference type="Proteomes" id="UP000243515"/>
    </source>
</evidence>
<dbReference type="CDD" id="cd00814">
    <property type="entry name" value="MetRS_core"/>
    <property type="match status" value="1"/>
</dbReference>
<dbReference type="Proteomes" id="UP000243515">
    <property type="component" value="Unassembled WGS sequence"/>
</dbReference>
<dbReference type="SUPFAM" id="SSF47323">
    <property type="entry name" value="Anticodon-binding domain of a subclass of class I aminoacyl-tRNA synthetases"/>
    <property type="match status" value="1"/>
</dbReference>
<sequence length="633" mass="71304">MADLAVPVLPAPGKRNILVTSALPYSNATPHLGNLIGSTLSADVFSRFFRARGLRTLYVCGTDQYGTASETKALEEGVDPATLCAKYHRIHKDIYDWFRIKFDIFDQTPTPQHTQIVQDVFRSLWANGFIEERETVQPYCPVHSGFLADRFVEGECSICHYPDARGDQCDQCGNLLDPLKPDSVDSQEQDENVDAKATGWLLNPRCKLDGATPERRRTKHLYLRLDRLADEIVAWFKDASKGWTANAAAITQAWIDKGLYPRAITRDLRWGVPIPDVEGLSHEEYKNKVFYVWFDACIGYMSITKTYIDGEDLDGRNWEQWWKNPKDVELYQFIGKDNVPFHSIVFPGSQLGAGGNWTQVRHISATEYLSYEGGKFSKSRGIGVFGDSAKDTGLDADIWRYYLLSRRPESGNDTEFRWEELISANNNDLLKNVGNLVNRVIKFCHTKLGGVVPHYTVLEEHQSNVNVLLTTYITHLEAMRLRLGLSTALQISALGNKFLQDNRLDNRLFAEEPERCANVIGTALNHLHLLANLLSPYMPKTAESIFKQLGVEFVSNIPDAWAANPLPEGHTLGEPRPLFSTIPAAKLEEWREAYGGGAAREQKILEAEKAAAKRAAKEEKKKRKEASIPKEGQ</sequence>
<dbReference type="InterPro" id="IPR009080">
    <property type="entry name" value="tRNAsynth_Ia_anticodon-bd"/>
</dbReference>
<dbReference type="GO" id="GO:0010494">
    <property type="term" value="C:cytoplasmic stress granule"/>
    <property type="evidence" value="ECO:0007669"/>
    <property type="project" value="EnsemblFungi"/>
</dbReference>
<keyword evidence="18" id="KW-1185">Reference proteome</keyword>
<keyword evidence="7 13" id="KW-0067">ATP-binding</keyword>
<dbReference type="Pfam" id="PF09334">
    <property type="entry name" value="tRNA-synt_1g"/>
    <property type="match status" value="1"/>
</dbReference>
<evidence type="ECO:0000256" key="8">
    <source>
        <dbReference type="ARBA" id="ARBA00022884"/>
    </source>
</evidence>
<dbReference type="GO" id="GO:0017102">
    <property type="term" value="C:methionyl glutamyl tRNA synthetase complex"/>
    <property type="evidence" value="ECO:0007669"/>
    <property type="project" value="EnsemblFungi"/>
</dbReference>
<dbReference type="GO" id="GO:0005829">
    <property type="term" value="C:cytosol"/>
    <property type="evidence" value="ECO:0007669"/>
    <property type="project" value="TreeGrafter"/>
</dbReference>
<keyword evidence="9 13" id="KW-0648">Protein biosynthesis</keyword>
<keyword evidence="8" id="KW-0694">RNA-binding</keyword>
<dbReference type="Gene3D" id="3.40.50.620">
    <property type="entry name" value="HUPs"/>
    <property type="match status" value="1"/>
</dbReference>
<dbReference type="GO" id="GO:0005524">
    <property type="term" value="F:ATP binding"/>
    <property type="evidence" value="ECO:0007669"/>
    <property type="project" value="UniProtKB-KW"/>
</dbReference>
<evidence type="ECO:0000259" key="15">
    <source>
        <dbReference type="Pfam" id="PF09334"/>
    </source>
</evidence>
<dbReference type="Pfam" id="PF19303">
    <property type="entry name" value="Anticodon_3"/>
    <property type="match status" value="1"/>
</dbReference>
<evidence type="ECO:0000256" key="2">
    <source>
        <dbReference type="ARBA" id="ARBA00005594"/>
    </source>
</evidence>
<keyword evidence="4" id="KW-0820">tRNA-binding</keyword>
<evidence type="ECO:0000259" key="16">
    <source>
        <dbReference type="Pfam" id="PF19303"/>
    </source>
</evidence>
<comment type="caution">
    <text evidence="17">The sequence shown here is derived from an EMBL/GenBank/DDBJ whole genome shotgun (WGS) entry which is preliminary data.</text>
</comment>
<feature type="region of interest" description="Disordered" evidence="14">
    <location>
        <begin position="612"/>
        <end position="633"/>
    </location>
</feature>
<dbReference type="SUPFAM" id="SSF52374">
    <property type="entry name" value="Nucleotidylyl transferase"/>
    <property type="match status" value="1"/>
</dbReference>
<dbReference type="InterPro" id="IPR041872">
    <property type="entry name" value="Anticodon_Met"/>
</dbReference>
<dbReference type="GO" id="GO:0004825">
    <property type="term" value="F:methionine-tRNA ligase activity"/>
    <property type="evidence" value="ECO:0007669"/>
    <property type="project" value="UniProtKB-EC"/>
</dbReference>
<dbReference type="InterPro" id="IPR014729">
    <property type="entry name" value="Rossmann-like_a/b/a_fold"/>
</dbReference>
<dbReference type="Gene3D" id="2.20.28.20">
    <property type="entry name" value="Methionyl-tRNA synthetase, Zn-domain"/>
    <property type="match status" value="1"/>
</dbReference>
<reference evidence="17 18" key="1">
    <citation type="journal article" date="2015" name="Environ. Microbiol.">
        <title>Metagenome sequence of Elaphomyces granulatus from sporocarp tissue reveals Ascomycota ectomycorrhizal fingerprints of genome expansion and a Proteobacteria-rich microbiome.</title>
        <authorList>
            <person name="Quandt C.A."/>
            <person name="Kohler A."/>
            <person name="Hesse C.N."/>
            <person name="Sharpton T.J."/>
            <person name="Martin F."/>
            <person name="Spatafora J.W."/>
        </authorList>
    </citation>
    <scope>NUCLEOTIDE SEQUENCE [LARGE SCALE GENOMIC DNA]</scope>
    <source>
        <strain evidence="17 18">OSC145934</strain>
    </source>
</reference>
<accession>A0A232M509</accession>
<feature type="domain" description="Methionyl-tRNA synthetase anticodon-binding" evidence="16">
    <location>
        <begin position="463"/>
        <end position="597"/>
    </location>
</feature>
<evidence type="ECO:0000256" key="6">
    <source>
        <dbReference type="ARBA" id="ARBA00022741"/>
    </source>
</evidence>
<dbReference type="Gene3D" id="1.10.730.10">
    <property type="entry name" value="Isoleucyl-tRNA Synthetase, Domain 1"/>
    <property type="match status" value="1"/>
</dbReference>
<evidence type="ECO:0000256" key="3">
    <source>
        <dbReference type="ARBA" id="ARBA00012838"/>
    </source>
</evidence>
<dbReference type="PANTHER" id="PTHR45765:SF1">
    <property type="entry name" value="METHIONINE--TRNA LIGASE, CYTOPLASMIC"/>
    <property type="match status" value="1"/>
</dbReference>
<dbReference type="EC" id="6.1.1.10" evidence="3"/>
<evidence type="ECO:0000256" key="7">
    <source>
        <dbReference type="ARBA" id="ARBA00022840"/>
    </source>
</evidence>
<dbReference type="GO" id="GO:0006431">
    <property type="term" value="P:methionyl-tRNA aminoacylation"/>
    <property type="evidence" value="ECO:0007669"/>
    <property type="project" value="EnsemblFungi"/>
</dbReference>
<comment type="catalytic activity">
    <reaction evidence="12">
        <text>tRNA(Met) + L-methionine + ATP = L-methionyl-tRNA(Met) + AMP + diphosphate</text>
        <dbReference type="Rhea" id="RHEA:13481"/>
        <dbReference type="Rhea" id="RHEA-COMP:9667"/>
        <dbReference type="Rhea" id="RHEA-COMP:9698"/>
        <dbReference type="ChEBI" id="CHEBI:30616"/>
        <dbReference type="ChEBI" id="CHEBI:33019"/>
        <dbReference type="ChEBI" id="CHEBI:57844"/>
        <dbReference type="ChEBI" id="CHEBI:78442"/>
        <dbReference type="ChEBI" id="CHEBI:78530"/>
        <dbReference type="ChEBI" id="CHEBI:456215"/>
        <dbReference type="EC" id="6.1.1.10"/>
    </reaction>
</comment>
<evidence type="ECO:0000256" key="12">
    <source>
        <dbReference type="ARBA" id="ARBA00047364"/>
    </source>
</evidence>
<evidence type="ECO:0000256" key="1">
    <source>
        <dbReference type="ARBA" id="ARBA00004496"/>
    </source>
</evidence>
<comment type="subcellular location">
    <subcellularLocation>
        <location evidence="1">Cytoplasm</location>
    </subcellularLocation>
</comment>
<dbReference type="InterPro" id="IPR001412">
    <property type="entry name" value="aa-tRNA-synth_I_CS"/>
</dbReference>
<dbReference type="InterPro" id="IPR033911">
    <property type="entry name" value="MetRS_core"/>
</dbReference>
<keyword evidence="5 13" id="KW-0436">Ligase</keyword>
<proteinExistence type="inferred from homology"/>
<dbReference type="EMBL" id="NPHW01002581">
    <property type="protein sequence ID" value="OXV11157.1"/>
    <property type="molecule type" value="Genomic_DNA"/>
</dbReference>
<comment type="similarity">
    <text evidence="2 13">Belongs to the class-I aminoacyl-tRNA synthetase family.</text>
</comment>
<dbReference type="AlphaFoldDB" id="A0A232M509"/>
<dbReference type="InterPro" id="IPR023458">
    <property type="entry name" value="Met-tRNA_ligase_1"/>
</dbReference>
<evidence type="ECO:0000256" key="10">
    <source>
        <dbReference type="ARBA" id="ARBA00023146"/>
    </source>
</evidence>
<dbReference type="GO" id="GO:1990825">
    <property type="term" value="F:sequence-specific mRNA binding"/>
    <property type="evidence" value="ECO:0007669"/>
    <property type="project" value="EnsemblFungi"/>
</dbReference>
<evidence type="ECO:0000256" key="5">
    <source>
        <dbReference type="ARBA" id="ARBA00022598"/>
    </source>
</evidence>
<keyword evidence="6 13" id="KW-0547">Nucleotide-binding</keyword>
<feature type="domain" description="Methionyl/Leucyl tRNA synthetase" evidence="15">
    <location>
        <begin position="17"/>
        <end position="440"/>
    </location>
</feature>
<dbReference type="PRINTS" id="PR01041">
    <property type="entry name" value="TRNASYNTHMET"/>
</dbReference>
<keyword evidence="10 13" id="KW-0030">Aminoacyl-tRNA synthetase</keyword>
<evidence type="ECO:0000313" key="17">
    <source>
        <dbReference type="EMBL" id="OXV11157.1"/>
    </source>
</evidence>
<dbReference type="SUPFAM" id="SSF57770">
    <property type="entry name" value="Methionyl-tRNA synthetase (MetRS), Zn-domain"/>
    <property type="match status" value="1"/>
</dbReference>
<name>A0A232M509_9EURO</name>
<dbReference type="InterPro" id="IPR029038">
    <property type="entry name" value="MetRS_Zn"/>
</dbReference>
<dbReference type="PROSITE" id="PS00178">
    <property type="entry name" value="AA_TRNA_LIGASE_I"/>
    <property type="match status" value="1"/>
</dbReference>
<organism evidence="17 18">
    <name type="scientific">Elaphomyces granulatus</name>
    <dbReference type="NCBI Taxonomy" id="519963"/>
    <lineage>
        <taxon>Eukaryota</taxon>
        <taxon>Fungi</taxon>
        <taxon>Dikarya</taxon>
        <taxon>Ascomycota</taxon>
        <taxon>Pezizomycotina</taxon>
        <taxon>Eurotiomycetes</taxon>
        <taxon>Eurotiomycetidae</taxon>
        <taxon>Eurotiales</taxon>
        <taxon>Elaphomycetaceae</taxon>
        <taxon>Elaphomyces</taxon>
    </lineage>
</organism>
<dbReference type="GO" id="GO:0000049">
    <property type="term" value="F:tRNA binding"/>
    <property type="evidence" value="ECO:0007669"/>
    <property type="project" value="UniProtKB-KW"/>
</dbReference>
<gene>
    <name evidence="17" type="ORF">Egran_01082</name>
</gene>